<feature type="transmembrane region" description="Helical" evidence="5">
    <location>
        <begin position="71"/>
        <end position="94"/>
    </location>
</feature>
<reference evidence="6" key="1">
    <citation type="submission" date="2020-05" db="EMBL/GenBank/DDBJ databases">
        <authorList>
            <person name="Chiriac C."/>
            <person name="Salcher M."/>
            <person name="Ghai R."/>
            <person name="Kavagutti S V."/>
        </authorList>
    </citation>
    <scope>NUCLEOTIDE SEQUENCE</scope>
</reference>
<dbReference type="AlphaFoldDB" id="A0A6J7HIA6"/>
<evidence type="ECO:0000256" key="1">
    <source>
        <dbReference type="ARBA" id="ARBA00004141"/>
    </source>
</evidence>
<dbReference type="Pfam" id="PF01925">
    <property type="entry name" value="TauE"/>
    <property type="match status" value="1"/>
</dbReference>
<evidence type="ECO:0000256" key="5">
    <source>
        <dbReference type="SAM" id="Phobius"/>
    </source>
</evidence>
<evidence type="ECO:0000256" key="4">
    <source>
        <dbReference type="ARBA" id="ARBA00023136"/>
    </source>
</evidence>
<accession>A0A6J7HIA6</accession>
<evidence type="ECO:0000256" key="3">
    <source>
        <dbReference type="ARBA" id="ARBA00022989"/>
    </source>
</evidence>
<proteinExistence type="predicted"/>
<keyword evidence="2 5" id="KW-0812">Transmembrane</keyword>
<dbReference type="PANTHER" id="PTHR43701">
    <property type="entry name" value="MEMBRANE TRANSPORTER PROTEIN MJ0441-RELATED"/>
    <property type="match status" value="1"/>
</dbReference>
<sequence length="124" mass="12742">MIAEAILIGVAAGVLSGLLGIGGGALFVPGLVLILGLSQVEAEATSLLAIVPVALLGAWRQHGYGNLRVRHGAIIGVASIPGALVGVVLVNVLPERAIEYGFALLLVVLSWQMFRGALAQLRRS</sequence>
<keyword evidence="3 5" id="KW-1133">Transmembrane helix</keyword>
<feature type="transmembrane region" description="Helical" evidence="5">
    <location>
        <begin position="100"/>
        <end position="118"/>
    </location>
</feature>
<dbReference type="GO" id="GO:0016020">
    <property type="term" value="C:membrane"/>
    <property type="evidence" value="ECO:0007669"/>
    <property type="project" value="UniProtKB-SubCell"/>
</dbReference>
<keyword evidence="4 5" id="KW-0472">Membrane</keyword>
<evidence type="ECO:0000313" key="6">
    <source>
        <dbReference type="EMBL" id="CAB4915970.1"/>
    </source>
</evidence>
<gene>
    <name evidence="6" type="ORF">UFOPK3674_00240</name>
</gene>
<comment type="subcellular location">
    <subcellularLocation>
        <location evidence="1">Membrane</location>
        <topology evidence="1">Multi-pass membrane protein</topology>
    </subcellularLocation>
</comment>
<dbReference type="PANTHER" id="PTHR43701:SF2">
    <property type="entry name" value="MEMBRANE TRANSPORTER PROTEIN YJNA-RELATED"/>
    <property type="match status" value="1"/>
</dbReference>
<dbReference type="InterPro" id="IPR051598">
    <property type="entry name" value="TSUP/Inactive_protease-like"/>
</dbReference>
<dbReference type="EMBL" id="CAFBMX010000001">
    <property type="protein sequence ID" value="CAB4915970.1"/>
    <property type="molecule type" value="Genomic_DNA"/>
</dbReference>
<dbReference type="InterPro" id="IPR002781">
    <property type="entry name" value="TM_pro_TauE-like"/>
</dbReference>
<evidence type="ECO:0000256" key="2">
    <source>
        <dbReference type="ARBA" id="ARBA00022692"/>
    </source>
</evidence>
<feature type="transmembrane region" description="Helical" evidence="5">
    <location>
        <begin position="7"/>
        <end position="36"/>
    </location>
</feature>
<organism evidence="6">
    <name type="scientific">freshwater metagenome</name>
    <dbReference type="NCBI Taxonomy" id="449393"/>
    <lineage>
        <taxon>unclassified sequences</taxon>
        <taxon>metagenomes</taxon>
        <taxon>ecological metagenomes</taxon>
    </lineage>
</organism>
<feature type="transmembrane region" description="Helical" evidence="5">
    <location>
        <begin position="42"/>
        <end position="59"/>
    </location>
</feature>
<name>A0A6J7HIA6_9ZZZZ</name>
<protein>
    <submittedName>
        <fullName evidence="6">Unannotated protein</fullName>
    </submittedName>
</protein>